<evidence type="ECO:0000313" key="3">
    <source>
        <dbReference type="EMBL" id="ASB42160.1"/>
    </source>
</evidence>
<name>A0A1Z2XUQ5_9FIRM</name>
<reference evidence="5" key="2">
    <citation type="submission" date="2017-05" db="EMBL/GenBank/DDBJ databases">
        <title>Improved OligoMM genomes.</title>
        <authorList>
            <person name="Garzetti D."/>
        </authorList>
    </citation>
    <scope>NUCLEOTIDE SEQUENCE [LARGE SCALE GENOMIC DNA]</scope>
    <source>
        <strain evidence="5">KB18</strain>
    </source>
</reference>
<dbReference type="PROSITE" id="PS50943">
    <property type="entry name" value="HTH_CROC1"/>
    <property type="match status" value="1"/>
</dbReference>
<dbReference type="EMBL" id="CP021422">
    <property type="protein sequence ID" value="ASB42160.1"/>
    <property type="molecule type" value="Genomic_DNA"/>
</dbReference>
<reference evidence="4 6" key="3">
    <citation type="submission" date="2020-11" db="EMBL/GenBank/DDBJ databases">
        <title>Closed and high quality bacterial genomes of the OMM12 community.</title>
        <authorList>
            <person name="Marbouty M."/>
            <person name="Lamy-Besnier Q."/>
            <person name="Debarbieux L."/>
            <person name="Koszul R."/>
        </authorList>
    </citation>
    <scope>NUCLEOTIDE SEQUENCE [LARGE SCALE GENOMIC DNA]</scope>
    <source>
        <strain evidence="4 6">KB18</strain>
    </source>
</reference>
<dbReference type="SUPFAM" id="SSF47413">
    <property type="entry name" value="lambda repressor-like DNA-binding domains"/>
    <property type="match status" value="1"/>
</dbReference>
<protein>
    <submittedName>
        <fullName evidence="3 4">Transcriptional regulator</fullName>
    </submittedName>
</protein>
<feature type="domain" description="HTH cro/C1-type" evidence="2">
    <location>
        <begin position="10"/>
        <end position="64"/>
    </location>
</feature>
<keyword evidence="1" id="KW-0238">DNA-binding</keyword>
<evidence type="ECO:0000256" key="1">
    <source>
        <dbReference type="ARBA" id="ARBA00023125"/>
    </source>
</evidence>
<dbReference type="GO" id="GO:0003700">
    <property type="term" value="F:DNA-binding transcription factor activity"/>
    <property type="evidence" value="ECO:0007669"/>
    <property type="project" value="TreeGrafter"/>
</dbReference>
<dbReference type="InterPro" id="IPR010982">
    <property type="entry name" value="Lambda_DNA-bd_dom_sf"/>
</dbReference>
<evidence type="ECO:0000313" key="5">
    <source>
        <dbReference type="Proteomes" id="UP000196710"/>
    </source>
</evidence>
<sequence>MTDKKFGNRFKACRERLGLTQEELAARTGLSVQYISYVERGKRFPRYDNMVLLLNELKISADEVFCDVVDKSMEHRASYLSEKLFALPSDEKENILDLCELLIQQAEKRNTKGD</sequence>
<dbReference type="GO" id="GO:0005829">
    <property type="term" value="C:cytosol"/>
    <property type="evidence" value="ECO:0007669"/>
    <property type="project" value="TreeGrafter"/>
</dbReference>
<evidence type="ECO:0000259" key="2">
    <source>
        <dbReference type="PROSITE" id="PS50943"/>
    </source>
</evidence>
<dbReference type="KEGG" id="amur:ADH66_16725"/>
<dbReference type="Gene3D" id="1.10.260.40">
    <property type="entry name" value="lambda repressor-like DNA-binding domains"/>
    <property type="match status" value="1"/>
</dbReference>
<gene>
    <name evidence="3" type="ORF">ADH66_16725</name>
    <name evidence="4" type="ORF">I5Q82_07115</name>
</gene>
<dbReference type="CDD" id="cd00093">
    <property type="entry name" value="HTH_XRE"/>
    <property type="match status" value="1"/>
</dbReference>
<dbReference type="PANTHER" id="PTHR46797">
    <property type="entry name" value="HTH-TYPE TRANSCRIPTIONAL REGULATOR"/>
    <property type="match status" value="1"/>
</dbReference>
<dbReference type="GO" id="GO:0003677">
    <property type="term" value="F:DNA binding"/>
    <property type="evidence" value="ECO:0007669"/>
    <property type="project" value="UniProtKB-KW"/>
</dbReference>
<reference evidence="3" key="1">
    <citation type="journal article" date="2017" name="Genome Announc.">
        <title>High-Quality Whole-Genome Sequences of the Oligo-Mouse-Microbiota Bacterial Community.</title>
        <authorList>
            <person name="Garzetti D."/>
            <person name="Brugiroux S."/>
            <person name="Bunk B."/>
            <person name="Pukall R."/>
            <person name="McCoy K.D."/>
            <person name="Macpherson A.J."/>
            <person name="Stecher B."/>
        </authorList>
    </citation>
    <scope>NUCLEOTIDE SEQUENCE</scope>
    <source>
        <strain evidence="3">KB18</strain>
    </source>
</reference>
<dbReference type="InterPro" id="IPR001387">
    <property type="entry name" value="Cro/C1-type_HTH"/>
</dbReference>
<evidence type="ECO:0000313" key="6">
    <source>
        <dbReference type="Proteomes" id="UP000596035"/>
    </source>
</evidence>
<evidence type="ECO:0000313" key="4">
    <source>
        <dbReference type="EMBL" id="QQR31433.1"/>
    </source>
</evidence>
<dbReference type="Pfam" id="PF01381">
    <property type="entry name" value="HTH_3"/>
    <property type="match status" value="1"/>
</dbReference>
<accession>A0A1Z2XUQ5</accession>
<keyword evidence="5" id="KW-1185">Reference proteome</keyword>
<organism evidence="4 6">
    <name type="scientific">Acutalibacter muris</name>
    <dbReference type="NCBI Taxonomy" id="1796620"/>
    <lineage>
        <taxon>Bacteria</taxon>
        <taxon>Bacillati</taxon>
        <taxon>Bacillota</taxon>
        <taxon>Clostridia</taxon>
        <taxon>Eubacteriales</taxon>
        <taxon>Acutalibacteraceae</taxon>
        <taxon>Acutalibacter</taxon>
    </lineage>
</organism>
<dbReference type="Proteomes" id="UP000596035">
    <property type="component" value="Chromosome"/>
</dbReference>
<dbReference type="SMART" id="SM00530">
    <property type="entry name" value="HTH_XRE"/>
    <property type="match status" value="1"/>
</dbReference>
<dbReference type="AlphaFoldDB" id="A0A1Z2XUQ5"/>
<proteinExistence type="predicted"/>
<dbReference type="RefSeq" id="WP_066538518.1">
    <property type="nucleotide sequence ID" value="NZ_CP021422.1"/>
</dbReference>
<dbReference type="PANTHER" id="PTHR46797:SF1">
    <property type="entry name" value="METHYLPHOSPHONATE SYNTHASE"/>
    <property type="match status" value="1"/>
</dbReference>
<dbReference type="EMBL" id="CP065321">
    <property type="protein sequence ID" value="QQR31433.1"/>
    <property type="molecule type" value="Genomic_DNA"/>
</dbReference>
<dbReference type="Proteomes" id="UP000196710">
    <property type="component" value="Chromosome"/>
</dbReference>
<dbReference type="InterPro" id="IPR050807">
    <property type="entry name" value="TransReg_Diox_bact_type"/>
</dbReference>